<protein>
    <recommendedName>
        <fullName evidence="4">DUF541 domain-containing protein</fullName>
    </recommendedName>
</protein>
<dbReference type="EMBL" id="CAJJDP010000018">
    <property type="protein sequence ID" value="CAD8146356.1"/>
    <property type="molecule type" value="Genomic_DNA"/>
</dbReference>
<evidence type="ECO:0000313" key="3">
    <source>
        <dbReference type="Proteomes" id="UP000683925"/>
    </source>
</evidence>
<comment type="caution">
    <text evidence="2">The sequence shown here is derived from an EMBL/GenBank/DDBJ whole genome shotgun (WGS) entry which is preliminary data.</text>
</comment>
<dbReference type="PANTHER" id="PTHR34387:SF2">
    <property type="entry name" value="SLR1258 PROTEIN"/>
    <property type="match status" value="1"/>
</dbReference>
<reference evidence="2" key="1">
    <citation type="submission" date="2021-01" db="EMBL/GenBank/DDBJ databases">
        <authorList>
            <consortium name="Genoscope - CEA"/>
            <person name="William W."/>
        </authorList>
    </citation>
    <scope>NUCLEOTIDE SEQUENCE</scope>
</reference>
<dbReference type="InterPro" id="IPR052022">
    <property type="entry name" value="26kDa_periplasmic_antigen"/>
</dbReference>
<dbReference type="Pfam" id="PF04402">
    <property type="entry name" value="SIMPL"/>
    <property type="match status" value="1"/>
</dbReference>
<feature type="chain" id="PRO_5035735943" description="DUF541 domain-containing protein" evidence="1">
    <location>
        <begin position="19"/>
        <end position="248"/>
    </location>
</feature>
<dbReference type="Proteomes" id="UP000683925">
    <property type="component" value="Unassembled WGS sequence"/>
</dbReference>
<dbReference type="OrthoDB" id="293665at2759"/>
<gene>
    <name evidence="2" type="ORF">POCTA_138.1.T0180259</name>
</gene>
<sequence>MFILFITLLSIFGKRINKEEIHIEEPAVMKHDDQKGFTIKIPGAGTVNLVPSIGTVSFAIEVMDENASSALEKANQLVTQAIQSIKYDLYSTKYEIQTGIFQLQIRYDYSNSQQKLIGYTVTNQLYITTKDMQLIGKIITVGVNAGLNRIDGVTYQNNQEEIQKANDQALKLAIEDAKRKALQVANTLNMKFVQILKFKYLDSYGSSVTNGYEPQAGAVEKVSKSTPTPIYASESHVRVDIELKVKLE</sequence>
<dbReference type="AlphaFoldDB" id="A0A8S1T4C0"/>
<feature type="signal peptide" evidence="1">
    <location>
        <begin position="1"/>
        <end position="18"/>
    </location>
</feature>
<organism evidence="2 3">
    <name type="scientific">Paramecium octaurelia</name>
    <dbReference type="NCBI Taxonomy" id="43137"/>
    <lineage>
        <taxon>Eukaryota</taxon>
        <taxon>Sar</taxon>
        <taxon>Alveolata</taxon>
        <taxon>Ciliophora</taxon>
        <taxon>Intramacronucleata</taxon>
        <taxon>Oligohymenophorea</taxon>
        <taxon>Peniculida</taxon>
        <taxon>Parameciidae</taxon>
        <taxon>Paramecium</taxon>
    </lineage>
</organism>
<accession>A0A8S1T4C0</accession>
<evidence type="ECO:0000313" key="2">
    <source>
        <dbReference type="EMBL" id="CAD8146356.1"/>
    </source>
</evidence>
<dbReference type="PANTHER" id="PTHR34387">
    <property type="entry name" value="SLR1258 PROTEIN"/>
    <property type="match status" value="1"/>
</dbReference>
<evidence type="ECO:0000256" key="1">
    <source>
        <dbReference type="SAM" id="SignalP"/>
    </source>
</evidence>
<dbReference type="GO" id="GO:0006974">
    <property type="term" value="P:DNA damage response"/>
    <property type="evidence" value="ECO:0007669"/>
    <property type="project" value="TreeGrafter"/>
</dbReference>
<keyword evidence="1" id="KW-0732">Signal</keyword>
<dbReference type="InterPro" id="IPR007497">
    <property type="entry name" value="SIMPL/DUF541"/>
</dbReference>
<dbReference type="OMA" id="VTNGYEP"/>
<keyword evidence="3" id="KW-1185">Reference proteome</keyword>
<proteinExistence type="predicted"/>
<evidence type="ECO:0008006" key="4">
    <source>
        <dbReference type="Google" id="ProtNLM"/>
    </source>
</evidence>
<name>A0A8S1T4C0_PAROT</name>